<feature type="coiled-coil region" evidence="1">
    <location>
        <begin position="553"/>
        <end position="580"/>
    </location>
</feature>
<accession>A0A6J5N4S1</accession>
<evidence type="ECO:0000313" key="3">
    <source>
        <dbReference type="EMBL" id="CAB4153031.1"/>
    </source>
</evidence>
<feature type="region of interest" description="Disordered" evidence="2">
    <location>
        <begin position="655"/>
        <end position="674"/>
    </location>
</feature>
<sequence length="674" mass="74483">MAETVDDLDPVEPDEGESLHEELLEIVKTHDEAWSDAQQAYIEDFRFGILGEQWDQGDADKRSKQGRPALVYNRLPAFIRRVTNDARQEDQQIRVLPKSGASRVTAEILQGVVRCIQIDSDASSARATAHDSAAIGGYGWYRVAIEKEDGLNVLKIDRVRDALRITCDPFATRADRSDMKNAVIRYLLPKEQYEEMYGEEDGESIPETSQESEGWMTENSVTLAEVWRIEGPEESDDLHAARYIISGSKVLEEYRDYPGKYIPLIPIFGEEWEIDGKVVFKGLIRDAKTPQQMLNYWKSATAENLAQNRRARADVTPGMVDGFEEEWSDDTLNVAFRRYNPGPQGEKPSYPNPPQIPTGTVQAAGSDAEEMKAILGIFDANMGQKSNETSGRAIMARAAQGDIATYHFKDNLSRAIRLEGKILVDLIPHVYGEHEILQIAAEDGEITAAEVGAVHKLADGTEGYVSVKGGSYGVVISSGPGYATKRQETLNLMLDAAKAIPAIGQLGADKIVALMDFNGSYEFSQRLKRALPPGVAEQEGEDQQIPPQVKIQLEQMHQTIDQLTQHLTETTQALNEAQDKTQSDQAAKIAAAQLDAETRKQIALIQAQTDIEIARIQADAKREASEIAAQGRITEKALETEAQTAQAALEQSYTMPAIVPGTQPEIPPEEAQYL</sequence>
<reference evidence="3" key="1">
    <citation type="submission" date="2020-04" db="EMBL/GenBank/DDBJ databases">
        <authorList>
            <person name="Chiriac C."/>
            <person name="Salcher M."/>
            <person name="Ghai R."/>
            <person name="Kavagutti S V."/>
        </authorList>
    </citation>
    <scope>NUCLEOTIDE SEQUENCE</scope>
</reference>
<protein>
    <submittedName>
        <fullName evidence="3">Phage P22-like portal protein</fullName>
    </submittedName>
</protein>
<proteinExistence type="predicted"/>
<organism evidence="3">
    <name type="scientific">uncultured Caudovirales phage</name>
    <dbReference type="NCBI Taxonomy" id="2100421"/>
    <lineage>
        <taxon>Viruses</taxon>
        <taxon>Duplodnaviria</taxon>
        <taxon>Heunggongvirae</taxon>
        <taxon>Uroviricota</taxon>
        <taxon>Caudoviricetes</taxon>
        <taxon>Peduoviridae</taxon>
        <taxon>Maltschvirus</taxon>
        <taxon>Maltschvirus maltsch</taxon>
    </lineage>
</organism>
<gene>
    <name evidence="3" type="ORF">UFOVP602_36</name>
</gene>
<evidence type="ECO:0000256" key="1">
    <source>
        <dbReference type="SAM" id="Coils"/>
    </source>
</evidence>
<evidence type="ECO:0000256" key="2">
    <source>
        <dbReference type="SAM" id="MobiDB-lite"/>
    </source>
</evidence>
<keyword evidence="1" id="KW-0175">Coiled coil</keyword>
<dbReference type="EMBL" id="LR796591">
    <property type="protein sequence ID" value="CAB4153031.1"/>
    <property type="molecule type" value="Genomic_DNA"/>
</dbReference>
<dbReference type="Pfam" id="PF16510">
    <property type="entry name" value="P22_portal"/>
    <property type="match status" value="1"/>
</dbReference>
<name>A0A6J5N4S1_9CAUD</name>
<dbReference type="InterPro" id="IPR032427">
    <property type="entry name" value="P22_portal"/>
</dbReference>